<keyword evidence="3" id="KW-1185">Reference proteome</keyword>
<dbReference type="Gene3D" id="3.80.10.10">
    <property type="entry name" value="Ribonuclease Inhibitor"/>
    <property type="match status" value="3"/>
</dbReference>
<accession>A0A8K0F4F3</accession>
<feature type="region of interest" description="Disordered" evidence="1">
    <location>
        <begin position="173"/>
        <end position="206"/>
    </location>
</feature>
<sequence>MVGQLSRAGLVRTKRDSTLLWKPYVLDELFVRRISVYLTGIELWRLRLVSTAFLRTYCGDASGVFREVDLGSVLVARGVLPRTLSDLFLAVHASCTSLSIPTFCTTSILAALAVHPLRLLIKLDLSFAPLADADATLIAHGCPALQMLTVAGCASITPVFLASLASPPPLPSAASATASSPQIASVNSHHPPAPPSTTAGAAGTPSPALTTTLTHLNLWACRGITPLATGSLAAFGALEELCLSRIPLTDDDLAEVGRVSRLRTLILEGMNVSASASTSTSGSVNASGHSEAGLAALFGKLAETLTTVSIARYAAVVPQTVLQALMMCTRLQTLVVDGCPGIDADVVRQFLTACPMLKHLNASTCPALQTAPVDELQWEFPNVEIWARDYIK</sequence>
<name>A0A8K0F4F3_ANDGO</name>
<dbReference type="Proteomes" id="UP000799049">
    <property type="component" value="Unassembled WGS sequence"/>
</dbReference>
<comment type="caution">
    <text evidence="2">The sequence shown here is derived from an EMBL/GenBank/DDBJ whole genome shotgun (WGS) entry which is preliminary data.</text>
</comment>
<dbReference type="EMBL" id="VRVR01000035">
    <property type="protein sequence ID" value="KAF0852467.1"/>
    <property type="molecule type" value="Genomic_DNA"/>
</dbReference>
<evidence type="ECO:0000256" key="1">
    <source>
        <dbReference type="SAM" id="MobiDB-lite"/>
    </source>
</evidence>
<feature type="compositionally biased region" description="Low complexity" evidence="1">
    <location>
        <begin position="196"/>
        <end position="206"/>
    </location>
</feature>
<dbReference type="InterPro" id="IPR032675">
    <property type="entry name" value="LRR_dom_sf"/>
</dbReference>
<dbReference type="GO" id="GO:0031146">
    <property type="term" value="P:SCF-dependent proteasomal ubiquitin-dependent protein catabolic process"/>
    <property type="evidence" value="ECO:0007669"/>
    <property type="project" value="TreeGrafter"/>
</dbReference>
<organism evidence="2 3">
    <name type="scientific">Andalucia godoyi</name>
    <name type="common">Flagellate</name>
    <dbReference type="NCBI Taxonomy" id="505711"/>
    <lineage>
        <taxon>Eukaryota</taxon>
        <taxon>Discoba</taxon>
        <taxon>Jakobida</taxon>
        <taxon>Andalucina</taxon>
        <taxon>Andaluciidae</taxon>
        <taxon>Andalucia</taxon>
    </lineage>
</organism>
<evidence type="ECO:0000313" key="2">
    <source>
        <dbReference type="EMBL" id="KAF0852467.1"/>
    </source>
</evidence>
<gene>
    <name evidence="2" type="ORF">ANDGO_00070</name>
</gene>
<proteinExistence type="predicted"/>
<dbReference type="AlphaFoldDB" id="A0A8K0F4F3"/>
<dbReference type="SUPFAM" id="SSF52047">
    <property type="entry name" value="RNI-like"/>
    <property type="match status" value="1"/>
</dbReference>
<dbReference type="PANTHER" id="PTHR13318">
    <property type="entry name" value="PARTNER OF PAIRED, ISOFORM B-RELATED"/>
    <property type="match status" value="1"/>
</dbReference>
<evidence type="ECO:0000313" key="3">
    <source>
        <dbReference type="Proteomes" id="UP000799049"/>
    </source>
</evidence>
<reference evidence="2" key="1">
    <citation type="submission" date="2019-09" db="EMBL/GenBank/DDBJ databases">
        <title>The Mitochondrial Proteome of the Jakobid, Andalucia godoyi, a Protist With the Most Gene-Rich and Bacteria-Like Mitochondrial Genome.</title>
        <authorList>
            <person name="Gray M.W."/>
            <person name="Burger G."/>
            <person name="Derelle R."/>
            <person name="Klimes V."/>
            <person name="Leger M."/>
            <person name="Sarrasin M."/>
            <person name="Vlcek C."/>
            <person name="Roger A.J."/>
            <person name="Elias M."/>
            <person name="Lang B.F."/>
        </authorList>
    </citation>
    <scope>NUCLEOTIDE SEQUENCE</scope>
    <source>
        <strain evidence="2">And28</strain>
    </source>
</reference>
<protein>
    <submittedName>
        <fullName evidence="2">Mitochondrial multi leucine-rich repeat-containing protein</fullName>
    </submittedName>
</protein>
<dbReference type="GO" id="GO:0019005">
    <property type="term" value="C:SCF ubiquitin ligase complex"/>
    <property type="evidence" value="ECO:0007669"/>
    <property type="project" value="TreeGrafter"/>
</dbReference>